<evidence type="ECO:0000313" key="3">
    <source>
        <dbReference type="Proteomes" id="UP000192276"/>
    </source>
</evidence>
<evidence type="ECO:0000259" key="1">
    <source>
        <dbReference type="Pfam" id="PF22481"/>
    </source>
</evidence>
<evidence type="ECO:0000313" key="2">
    <source>
        <dbReference type="EMBL" id="OQP58743.1"/>
    </source>
</evidence>
<sequence length="174" mass="20139">MMEFIFDTLHIATIELNQLTQKETENVFGSRTEQLRKKGLVDVVFFNAAGRDYTTDPTAEQLNAIAYIKENQQEIINSLYNYTKNVLYPEHMQFIDVDEISFPIIQGPHELYKTLGIRTIYVFPQNKEGIAYVMADFEFTGDFEHGVHIAFHKSRILGWDAAPNDEKINEDLAR</sequence>
<reference evidence="3" key="1">
    <citation type="submission" date="2016-04" db="EMBL/GenBank/DDBJ databases">
        <authorList>
            <person name="Chen L."/>
            <person name="Zhuang W."/>
            <person name="Wang G."/>
        </authorList>
    </citation>
    <scope>NUCLEOTIDE SEQUENCE [LARGE SCALE GENOMIC DNA]</scope>
    <source>
        <strain evidence="3">208</strain>
    </source>
</reference>
<dbReference type="STRING" id="550983.A4R26_22515"/>
<comment type="caution">
    <text evidence="2">The sequence shown here is derived from an EMBL/GenBank/DDBJ whole genome shotgun (WGS) entry which is preliminary data.</text>
</comment>
<dbReference type="EMBL" id="LWBP01000187">
    <property type="protein sequence ID" value="OQP58743.1"/>
    <property type="molecule type" value="Genomic_DNA"/>
</dbReference>
<dbReference type="AlphaFoldDB" id="A0A1V9FK33"/>
<dbReference type="OrthoDB" id="3477708at2"/>
<gene>
    <name evidence="2" type="ORF">A4R26_22515</name>
</gene>
<feature type="domain" description="DUF6985" evidence="1">
    <location>
        <begin position="40"/>
        <end position="157"/>
    </location>
</feature>
<name>A0A1V9FK33_9BACT</name>
<protein>
    <recommendedName>
        <fullName evidence="1">DUF6985 domain-containing protein</fullName>
    </recommendedName>
</protein>
<organism evidence="2 3">
    <name type="scientific">Niastella populi</name>
    <dbReference type="NCBI Taxonomy" id="550983"/>
    <lineage>
        <taxon>Bacteria</taxon>
        <taxon>Pseudomonadati</taxon>
        <taxon>Bacteroidota</taxon>
        <taxon>Chitinophagia</taxon>
        <taxon>Chitinophagales</taxon>
        <taxon>Chitinophagaceae</taxon>
        <taxon>Niastella</taxon>
    </lineage>
</organism>
<keyword evidence="3" id="KW-1185">Reference proteome</keyword>
<dbReference type="Proteomes" id="UP000192276">
    <property type="component" value="Unassembled WGS sequence"/>
</dbReference>
<dbReference type="RefSeq" id="WP_081164998.1">
    <property type="nucleotide sequence ID" value="NZ_LWBP01000187.1"/>
</dbReference>
<accession>A0A1V9FK33</accession>
<dbReference type="InterPro" id="IPR054254">
    <property type="entry name" value="DUF6985"/>
</dbReference>
<dbReference type="Pfam" id="PF22481">
    <property type="entry name" value="DUF6985"/>
    <property type="match status" value="1"/>
</dbReference>
<proteinExistence type="predicted"/>